<sequence>MARITVEDCLDQIPKRNRFHLSLIAGRRARQLSHGATPLVDSPEDDATVLALREIATGQVSMELLDRVDQELEGVHLPDGGEAMRGESSVAEAAEALGAGMASGTRQEAPAPGSDEAGTGEAEAEPEAEEAQEEAAPEEPGPAEEEPEGEEGAADASSDEESP</sequence>
<reference evidence="14" key="1">
    <citation type="submission" date="2016-10" db="EMBL/GenBank/DDBJ databases">
        <authorList>
            <person name="Varghese N."/>
        </authorList>
    </citation>
    <scope>NUCLEOTIDE SEQUENCE [LARGE SCALE GENOMIC DNA]</scope>
    <source>
        <strain evidence="14">HL 19</strain>
    </source>
</reference>
<dbReference type="Gene3D" id="3.90.940.10">
    <property type="match status" value="1"/>
</dbReference>
<dbReference type="SMART" id="SM01409">
    <property type="entry name" value="RNA_pol_Rpb6"/>
    <property type="match status" value="1"/>
</dbReference>
<evidence type="ECO:0000256" key="9">
    <source>
        <dbReference type="ARBA" id="ARBA00030998"/>
    </source>
</evidence>
<evidence type="ECO:0000256" key="5">
    <source>
        <dbReference type="ARBA" id="ARBA00022679"/>
    </source>
</evidence>
<dbReference type="EMBL" id="FMUN01000001">
    <property type="protein sequence ID" value="SCX77698.1"/>
    <property type="molecule type" value="Genomic_DNA"/>
</dbReference>
<evidence type="ECO:0000256" key="11">
    <source>
        <dbReference type="HAMAP-Rule" id="MF_00366"/>
    </source>
</evidence>
<dbReference type="GO" id="GO:0000428">
    <property type="term" value="C:DNA-directed RNA polymerase complex"/>
    <property type="evidence" value="ECO:0007669"/>
    <property type="project" value="UniProtKB-KW"/>
</dbReference>
<dbReference type="NCBIfam" id="TIGR00690">
    <property type="entry name" value="rpoZ"/>
    <property type="match status" value="1"/>
</dbReference>
<dbReference type="PANTHER" id="PTHR34476">
    <property type="entry name" value="DNA-DIRECTED RNA POLYMERASE SUBUNIT OMEGA"/>
    <property type="match status" value="1"/>
</dbReference>
<evidence type="ECO:0000256" key="2">
    <source>
        <dbReference type="ARBA" id="ARBA00012418"/>
    </source>
</evidence>
<keyword evidence="14" id="KW-1185">Reference proteome</keyword>
<dbReference type="Proteomes" id="UP000183104">
    <property type="component" value="Unassembled WGS sequence"/>
</dbReference>
<keyword evidence="7 11" id="KW-0804">Transcription</keyword>
<dbReference type="GO" id="GO:0003677">
    <property type="term" value="F:DNA binding"/>
    <property type="evidence" value="ECO:0007669"/>
    <property type="project" value="UniProtKB-UniRule"/>
</dbReference>
<dbReference type="GO" id="GO:0006351">
    <property type="term" value="P:DNA-templated transcription"/>
    <property type="evidence" value="ECO:0007669"/>
    <property type="project" value="UniProtKB-UniRule"/>
</dbReference>
<dbReference type="PANTHER" id="PTHR34476:SF1">
    <property type="entry name" value="DNA-DIRECTED RNA POLYMERASE SUBUNIT OMEGA"/>
    <property type="match status" value="1"/>
</dbReference>
<dbReference type="InterPro" id="IPR036161">
    <property type="entry name" value="RPB6/omega-like_sf"/>
</dbReference>
<dbReference type="EC" id="2.7.7.6" evidence="2 11"/>
<dbReference type="Pfam" id="PF01192">
    <property type="entry name" value="RNA_pol_Rpb6"/>
    <property type="match status" value="1"/>
</dbReference>
<feature type="compositionally biased region" description="Acidic residues" evidence="12">
    <location>
        <begin position="122"/>
        <end position="163"/>
    </location>
</feature>
<evidence type="ECO:0000313" key="13">
    <source>
        <dbReference type="EMBL" id="SCX77698.1"/>
    </source>
</evidence>
<proteinExistence type="inferred from homology"/>
<dbReference type="HAMAP" id="MF_00366">
    <property type="entry name" value="RNApol_bact_RpoZ"/>
    <property type="match status" value="1"/>
</dbReference>
<dbReference type="RefSeq" id="WP_074471186.1">
    <property type="nucleotide sequence ID" value="NZ_FMUN01000001.1"/>
</dbReference>
<feature type="compositionally biased region" description="Low complexity" evidence="12">
    <location>
        <begin position="86"/>
        <end position="104"/>
    </location>
</feature>
<feature type="region of interest" description="Disordered" evidence="12">
    <location>
        <begin position="75"/>
        <end position="163"/>
    </location>
</feature>
<organism evidence="13 14">
    <name type="scientific">Thiohalorhabdus denitrificans</name>
    <dbReference type="NCBI Taxonomy" id="381306"/>
    <lineage>
        <taxon>Bacteria</taxon>
        <taxon>Pseudomonadati</taxon>
        <taxon>Pseudomonadota</taxon>
        <taxon>Gammaproteobacteria</taxon>
        <taxon>Thiohalorhabdales</taxon>
        <taxon>Thiohalorhabdaceae</taxon>
        <taxon>Thiohalorhabdus</taxon>
    </lineage>
</organism>
<accession>A0A1G5AIH3</accession>
<comment type="similarity">
    <text evidence="1 11">Belongs to the RNA polymerase subunit omega family.</text>
</comment>
<dbReference type="GO" id="GO:0003899">
    <property type="term" value="F:DNA-directed RNA polymerase activity"/>
    <property type="evidence" value="ECO:0007669"/>
    <property type="project" value="UniProtKB-UniRule"/>
</dbReference>
<comment type="catalytic activity">
    <reaction evidence="10 11">
        <text>RNA(n) + a ribonucleoside 5'-triphosphate = RNA(n+1) + diphosphate</text>
        <dbReference type="Rhea" id="RHEA:21248"/>
        <dbReference type="Rhea" id="RHEA-COMP:14527"/>
        <dbReference type="Rhea" id="RHEA-COMP:17342"/>
        <dbReference type="ChEBI" id="CHEBI:33019"/>
        <dbReference type="ChEBI" id="CHEBI:61557"/>
        <dbReference type="ChEBI" id="CHEBI:140395"/>
        <dbReference type="EC" id="2.7.7.6"/>
    </reaction>
</comment>
<dbReference type="InterPro" id="IPR003716">
    <property type="entry name" value="DNA-dir_RNA_pol_omega"/>
</dbReference>
<evidence type="ECO:0000256" key="1">
    <source>
        <dbReference type="ARBA" id="ARBA00006711"/>
    </source>
</evidence>
<dbReference type="OrthoDB" id="9796300at2"/>
<dbReference type="InterPro" id="IPR006110">
    <property type="entry name" value="Pol_omega/Rpo6/RPB6"/>
</dbReference>
<dbReference type="AlphaFoldDB" id="A0A1G5AIH3"/>
<keyword evidence="6 11" id="KW-0548">Nucleotidyltransferase</keyword>
<evidence type="ECO:0000313" key="14">
    <source>
        <dbReference type="Proteomes" id="UP000183104"/>
    </source>
</evidence>
<evidence type="ECO:0000256" key="8">
    <source>
        <dbReference type="ARBA" id="ARBA00029924"/>
    </source>
</evidence>
<evidence type="ECO:0000256" key="10">
    <source>
        <dbReference type="ARBA" id="ARBA00048552"/>
    </source>
</evidence>
<comment type="subunit">
    <text evidence="11">The RNAP catalytic core consists of 2 alpha, 1 beta, 1 beta' and 1 omega subunit. When a sigma factor is associated with the core the holoenzyme is formed, which can initiate transcription.</text>
</comment>
<gene>
    <name evidence="11" type="primary">rpoZ</name>
    <name evidence="13" type="ORF">SAMN05661077_0376</name>
</gene>
<keyword evidence="5 11" id="KW-0808">Transferase</keyword>
<comment type="function">
    <text evidence="11">Promotes RNA polymerase assembly. Latches the N- and C-terminal regions of the beta' subunit thereby facilitating its interaction with the beta and alpha subunits.</text>
</comment>
<evidence type="ECO:0000256" key="6">
    <source>
        <dbReference type="ARBA" id="ARBA00022695"/>
    </source>
</evidence>
<evidence type="ECO:0000256" key="3">
    <source>
        <dbReference type="ARBA" id="ARBA00013725"/>
    </source>
</evidence>
<evidence type="ECO:0000256" key="4">
    <source>
        <dbReference type="ARBA" id="ARBA00022478"/>
    </source>
</evidence>
<dbReference type="SUPFAM" id="SSF63562">
    <property type="entry name" value="RPB6/omega subunit-like"/>
    <property type="match status" value="1"/>
</dbReference>
<evidence type="ECO:0000256" key="12">
    <source>
        <dbReference type="SAM" id="MobiDB-lite"/>
    </source>
</evidence>
<evidence type="ECO:0000256" key="7">
    <source>
        <dbReference type="ARBA" id="ARBA00023163"/>
    </source>
</evidence>
<name>A0A1G5AIH3_9GAMM</name>
<keyword evidence="4 11" id="KW-0240">DNA-directed RNA polymerase</keyword>
<protein>
    <recommendedName>
        <fullName evidence="3 11">DNA-directed RNA polymerase subunit omega</fullName>
        <shortName evidence="11">RNAP omega subunit</shortName>
        <ecNumber evidence="2 11">2.7.7.6</ecNumber>
    </recommendedName>
    <alternativeName>
        <fullName evidence="9 11">RNA polymerase omega subunit</fullName>
    </alternativeName>
    <alternativeName>
        <fullName evidence="8 11">Transcriptase subunit omega</fullName>
    </alternativeName>
</protein>